<keyword evidence="2" id="KW-1185">Reference proteome</keyword>
<name>A0AAV4Y4S8_CAEEX</name>
<dbReference type="EMBL" id="BPLR01001309">
    <property type="protein sequence ID" value="GIZ01475.1"/>
    <property type="molecule type" value="Genomic_DNA"/>
</dbReference>
<protein>
    <submittedName>
        <fullName evidence="1">Uncharacterized protein</fullName>
    </submittedName>
</protein>
<accession>A0AAV4Y4S8</accession>
<evidence type="ECO:0000313" key="2">
    <source>
        <dbReference type="Proteomes" id="UP001054945"/>
    </source>
</evidence>
<reference evidence="1 2" key="1">
    <citation type="submission" date="2021-06" db="EMBL/GenBank/DDBJ databases">
        <title>Caerostris extrusa draft genome.</title>
        <authorList>
            <person name="Kono N."/>
            <person name="Arakawa K."/>
        </authorList>
    </citation>
    <scope>NUCLEOTIDE SEQUENCE [LARGE SCALE GENOMIC DNA]</scope>
</reference>
<sequence>MLSNQSRTTRNWTTHLLKKFSNLEIPVGRIASSSLSDTDDRFVFCTDQKPETTQCLIYSVRRRQRSSMSTWNLGIVLLEITAFRAVQNSELKTVALCDSRSERKRFSK</sequence>
<comment type="caution">
    <text evidence="1">The sequence shown here is derived from an EMBL/GenBank/DDBJ whole genome shotgun (WGS) entry which is preliminary data.</text>
</comment>
<dbReference type="Proteomes" id="UP001054945">
    <property type="component" value="Unassembled WGS sequence"/>
</dbReference>
<evidence type="ECO:0000313" key="1">
    <source>
        <dbReference type="EMBL" id="GIZ01475.1"/>
    </source>
</evidence>
<dbReference type="AlphaFoldDB" id="A0AAV4Y4S8"/>
<proteinExistence type="predicted"/>
<organism evidence="1 2">
    <name type="scientific">Caerostris extrusa</name>
    <name type="common">Bark spider</name>
    <name type="synonym">Caerostris bankana</name>
    <dbReference type="NCBI Taxonomy" id="172846"/>
    <lineage>
        <taxon>Eukaryota</taxon>
        <taxon>Metazoa</taxon>
        <taxon>Ecdysozoa</taxon>
        <taxon>Arthropoda</taxon>
        <taxon>Chelicerata</taxon>
        <taxon>Arachnida</taxon>
        <taxon>Araneae</taxon>
        <taxon>Araneomorphae</taxon>
        <taxon>Entelegynae</taxon>
        <taxon>Araneoidea</taxon>
        <taxon>Araneidae</taxon>
        <taxon>Caerostris</taxon>
    </lineage>
</organism>
<gene>
    <name evidence="1" type="ORF">CEXT_756271</name>
</gene>